<dbReference type="KEGG" id="ark:D6B99_15630"/>
<dbReference type="PANTHER" id="PTHR42887">
    <property type="entry name" value="OS12G0638800 PROTEIN"/>
    <property type="match status" value="1"/>
</dbReference>
<dbReference type="NCBIfam" id="TIGR00275">
    <property type="entry name" value="aminoacetone oxidase family FAD-binding enzyme"/>
    <property type="match status" value="1"/>
</dbReference>
<dbReference type="EMBL" id="CP032489">
    <property type="protein sequence ID" value="AYD48914.1"/>
    <property type="molecule type" value="Genomic_DNA"/>
</dbReference>
<dbReference type="AlphaFoldDB" id="A0A386HUC2"/>
<keyword evidence="3" id="KW-0274">FAD</keyword>
<proteinExistence type="predicted"/>
<keyword evidence="2" id="KW-0285">Flavoprotein</keyword>
<evidence type="ECO:0000256" key="3">
    <source>
        <dbReference type="ARBA" id="ARBA00022827"/>
    </source>
</evidence>
<reference evidence="6 7" key="1">
    <citation type="submission" date="2018-09" db="EMBL/GenBank/DDBJ databases">
        <title>Arachidicoccus sp. nov., a bacterium isolated from soil.</title>
        <authorList>
            <person name="Weon H.-Y."/>
            <person name="Kwon S.-W."/>
            <person name="Lee S.A."/>
        </authorList>
    </citation>
    <scope>NUCLEOTIDE SEQUENCE [LARGE SCALE GENOMIC DNA]</scope>
    <source>
        <strain evidence="6 7">KIS59-12</strain>
    </source>
</reference>
<dbReference type="SUPFAM" id="SSF160996">
    <property type="entry name" value="HI0933 insert domain-like"/>
    <property type="match status" value="1"/>
</dbReference>
<dbReference type="Proteomes" id="UP000266118">
    <property type="component" value="Chromosome"/>
</dbReference>
<dbReference type="InterPro" id="IPR023166">
    <property type="entry name" value="BaiN-like_dom_sf"/>
</dbReference>
<protein>
    <submittedName>
        <fullName evidence="6">NAD(P)/FAD-dependent oxidoreductase</fullName>
    </submittedName>
</protein>
<name>A0A386HUC2_9BACT</name>
<dbReference type="InterPro" id="IPR057661">
    <property type="entry name" value="RsdA/BaiN/AoA(So)_Rossmann"/>
</dbReference>
<feature type="domain" description="RsdA/BaiN/AoA(So)-like Rossmann fold-like" evidence="4">
    <location>
        <begin position="9"/>
        <end position="406"/>
    </location>
</feature>
<dbReference type="OrthoDB" id="9773233at2"/>
<comment type="cofactor">
    <cofactor evidence="1">
        <name>FAD</name>
        <dbReference type="ChEBI" id="CHEBI:57692"/>
    </cofactor>
</comment>
<evidence type="ECO:0000259" key="4">
    <source>
        <dbReference type="Pfam" id="PF03486"/>
    </source>
</evidence>
<dbReference type="SUPFAM" id="SSF51905">
    <property type="entry name" value="FAD/NAD(P)-binding domain"/>
    <property type="match status" value="1"/>
</dbReference>
<dbReference type="Gene3D" id="3.50.50.60">
    <property type="entry name" value="FAD/NAD(P)-binding domain"/>
    <property type="match status" value="1"/>
</dbReference>
<accession>A0A386HUC2</accession>
<dbReference type="InterPro" id="IPR004792">
    <property type="entry name" value="BaiN-like"/>
</dbReference>
<gene>
    <name evidence="6" type="ORF">D6B99_15630</name>
</gene>
<dbReference type="PANTHER" id="PTHR42887:SF2">
    <property type="entry name" value="OS12G0638800 PROTEIN"/>
    <property type="match status" value="1"/>
</dbReference>
<dbReference type="InterPro" id="IPR055178">
    <property type="entry name" value="RsdA/BaiN/AoA(So)-like_dom"/>
</dbReference>
<evidence type="ECO:0000313" key="6">
    <source>
        <dbReference type="EMBL" id="AYD48914.1"/>
    </source>
</evidence>
<feature type="domain" description="RsdA/BaiN/AoA(So)-like insert" evidence="5">
    <location>
        <begin position="192"/>
        <end position="353"/>
    </location>
</feature>
<dbReference type="InterPro" id="IPR036188">
    <property type="entry name" value="FAD/NAD-bd_sf"/>
</dbReference>
<dbReference type="RefSeq" id="WP_119990120.1">
    <property type="nucleotide sequence ID" value="NZ_CP032489.1"/>
</dbReference>
<organism evidence="6 7">
    <name type="scientific">Arachidicoccus soli</name>
    <dbReference type="NCBI Taxonomy" id="2341117"/>
    <lineage>
        <taxon>Bacteria</taxon>
        <taxon>Pseudomonadati</taxon>
        <taxon>Bacteroidota</taxon>
        <taxon>Chitinophagia</taxon>
        <taxon>Chitinophagales</taxon>
        <taxon>Chitinophagaceae</taxon>
        <taxon>Arachidicoccus</taxon>
    </lineage>
</organism>
<evidence type="ECO:0000259" key="5">
    <source>
        <dbReference type="Pfam" id="PF22780"/>
    </source>
</evidence>
<dbReference type="Pfam" id="PF03486">
    <property type="entry name" value="HI0933_like"/>
    <property type="match status" value="1"/>
</dbReference>
<dbReference type="Gene3D" id="2.40.30.10">
    <property type="entry name" value="Translation factors"/>
    <property type="match status" value="1"/>
</dbReference>
<dbReference type="Pfam" id="PF22780">
    <property type="entry name" value="HI0933_like_1st"/>
    <property type="match status" value="1"/>
</dbReference>
<keyword evidence="7" id="KW-1185">Reference proteome</keyword>
<evidence type="ECO:0000256" key="1">
    <source>
        <dbReference type="ARBA" id="ARBA00001974"/>
    </source>
</evidence>
<evidence type="ECO:0000313" key="7">
    <source>
        <dbReference type="Proteomes" id="UP000266118"/>
    </source>
</evidence>
<dbReference type="Gene3D" id="1.10.8.260">
    <property type="entry name" value="HI0933 insert domain-like"/>
    <property type="match status" value="1"/>
</dbReference>
<evidence type="ECO:0000256" key="2">
    <source>
        <dbReference type="ARBA" id="ARBA00022630"/>
    </source>
</evidence>
<sequence length="414" mass="47261">MQHFKEEKTLIVIGGGAAGFFCAVNAARLAPNLKVIILEKSSKVLSKVKVSGGGRCNVTHHCFDINELIKKYPRGKNFLKKELFQFTPKDTIEWFESRGVALKAEPDGRMFPVSNSSQSIIDCLLQEATKYKVHLRMNSHVQQFVKNEDKWILDLGDEKLQADFVCVACGGFPKLQQFDWLQNLQHQIESPVPSLFTFNIPNNSVTTLMGVSVQRAQVKVLGTKLNEEGPIMITHWGMSGPGVLRLSAWGARILAEKHYHYKTHINWLPDLKEHALREEWHSIRNKYAAQKMNDKNPFELPKRLWQYFLEKAEISLEMFWSKLPAKQQNKLIQILVADEYEVQGKTTFKEEFVTCGGITLNEIEAQTMRSKLHENLFFAGEIMDVDGITGGFNFQHAWASGWIAAKNISFNNKF</sequence>